<sequence>MDFTYKAYEKMVTLLRKNGYVFSKYKDNRMPNLKTVIMRHDVDMDLNKALRMAVFENQLGITSTYYVLISSDFYNAFSKNSVNIMKQIMNLGHDIGLHFDEQKYEREDDLLKCLDSEIDLLEKYIGKKIDSVSMHRPSKDTLDADWVIRNGSVVNSYSKEFFQEFKYVSDSRCNWREDIYKIIESGEFNRLHILTHPIWYSEKPRSMNETLKMFVSDAGIERYETLQDNIKDLDSELTLRQAHLLPTAMSQICDKIFDSNRLEFTPISLEDVKEIYEYGKDSNTCRYLGWGPYKNETEAENFAKYKIAADDMQWTIKENSLNKVIGAIRLYDVDKIQRCVSISYILNKQYCGKGYMTESLKALFTVAEKLGFEYVYTYYVEDNIASEKVMRNASMVKDVDYSEKIYIKGKMYREYRYYMRLGEGR</sequence>
<keyword evidence="2" id="KW-0808">Transferase</keyword>
<evidence type="ECO:0000313" key="2">
    <source>
        <dbReference type="EMBL" id="CDD57906.1"/>
    </source>
</evidence>
<reference evidence="2" key="1">
    <citation type="submission" date="2012-11" db="EMBL/GenBank/DDBJ databases">
        <title>Dependencies among metagenomic species, viruses, plasmids and units of genetic variation.</title>
        <authorList>
            <person name="Nielsen H.B."/>
            <person name="Almeida M."/>
            <person name="Juncker A.S."/>
            <person name="Rasmussen S."/>
            <person name="Li J."/>
            <person name="Sunagawa S."/>
            <person name="Plichta D."/>
            <person name="Gautier L."/>
            <person name="Le Chatelier E."/>
            <person name="Peletier E."/>
            <person name="Bonde I."/>
            <person name="Nielsen T."/>
            <person name="Manichanh C."/>
            <person name="Arumugam M."/>
            <person name="Batto J."/>
            <person name="Santos M.B.Q.D."/>
            <person name="Blom N."/>
            <person name="Borruel N."/>
            <person name="Burgdorf K.S."/>
            <person name="Boumezbeur F."/>
            <person name="Casellas F."/>
            <person name="Dore J."/>
            <person name="Guarner F."/>
            <person name="Hansen T."/>
            <person name="Hildebrand F."/>
            <person name="Kaas R.S."/>
            <person name="Kennedy S."/>
            <person name="Kristiansen K."/>
            <person name="Kultima J.R."/>
            <person name="Leonard P."/>
            <person name="Levenez F."/>
            <person name="Lund O."/>
            <person name="Moumen B."/>
            <person name="Le Paslier D."/>
            <person name="Pons N."/>
            <person name="Pedersen O."/>
            <person name="Prifti E."/>
            <person name="Qin J."/>
            <person name="Raes J."/>
            <person name="Tap J."/>
            <person name="Tims S."/>
            <person name="Ussery D.W."/>
            <person name="Yamada T."/>
            <person name="MetaHit consortium"/>
            <person name="Renault P."/>
            <person name="Sicheritz-Ponten T."/>
            <person name="Bork P."/>
            <person name="Wang J."/>
            <person name="Brunak S."/>
            <person name="Ehrlich S.D."/>
        </authorList>
    </citation>
    <scope>NUCLEOTIDE SEQUENCE [LARGE SCALE GENOMIC DNA]</scope>
</reference>
<dbReference type="InterPro" id="IPR051531">
    <property type="entry name" value="N-acetyltransferase"/>
</dbReference>
<name>R7B2X4_9FIRM</name>
<evidence type="ECO:0000259" key="1">
    <source>
        <dbReference type="PROSITE" id="PS51186"/>
    </source>
</evidence>
<dbReference type="InterPro" id="IPR000182">
    <property type="entry name" value="GNAT_dom"/>
</dbReference>
<dbReference type="AlphaFoldDB" id="R7B2X4"/>
<dbReference type="EMBL" id="CBHH010000052">
    <property type="protein sequence ID" value="CDD57906.1"/>
    <property type="molecule type" value="Genomic_DNA"/>
</dbReference>
<dbReference type="GO" id="GO:0016747">
    <property type="term" value="F:acyltransferase activity, transferring groups other than amino-acyl groups"/>
    <property type="evidence" value="ECO:0007669"/>
    <property type="project" value="InterPro"/>
</dbReference>
<dbReference type="Gene3D" id="3.40.630.30">
    <property type="match status" value="1"/>
</dbReference>
<proteinExistence type="predicted"/>
<feature type="domain" description="N-acetyltransferase" evidence="1">
    <location>
        <begin position="262"/>
        <end position="424"/>
    </location>
</feature>
<gene>
    <name evidence="2" type="ORF">BN656_01860</name>
</gene>
<dbReference type="Pfam" id="PF13302">
    <property type="entry name" value="Acetyltransf_3"/>
    <property type="match status" value="1"/>
</dbReference>
<evidence type="ECO:0000313" key="3">
    <source>
        <dbReference type="Proteomes" id="UP000018141"/>
    </source>
</evidence>
<dbReference type="PANTHER" id="PTHR43792:SF1">
    <property type="entry name" value="N-ACETYLTRANSFERASE DOMAIN-CONTAINING PROTEIN"/>
    <property type="match status" value="1"/>
</dbReference>
<dbReference type="SUPFAM" id="SSF55729">
    <property type="entry name" value="Acyl-CoA N-acyltransferases (Nat)"/>
    <property type="match status" value="1"/>
</dbReference>
<dbReference type="InterPro" id="IPR016181">
    <property type="entry name" value="Acyl_CoA_acyltransferase"/>
</dbReference>
<dbReference type="PANTHER" id="PTHR43792">
    <property type="entry name" value="GNAT FAMILY, PUTATIVE (AFU_ORTHOLOGUE AFUA_3G00765)-RELATED-RELATED"/>
    <property type="match status" value="1"/>
</dbReference>
<dbReference type="Proteomes" id="UP000018141">
    <property type="component" value="Unassembled WGS sequence"/>
</dbReference>
<accession>R7B2X4</accession>
<organism evidence="2 3">
    <name type="scientific">Bacteroides pectinophilus CAG:437</name>
    <dbReference type="NCBI Taxonomy" id="1263051"/>
    <lineage>
        <taxon>Bacteria</taxon>
        <taxon>Bacillati</taxon>
        <taxon>Bacillota</taxon>
        <taxon>Clostridia</taxon>
        <taxon>Eubacteriales</taxon>
    </lineage>
</organism>
<dbReference type="PROSITE" id="PS51186">
    <property type="entry name" value="GNAT"/>
    <property type="match status" value="1"/>
</dbReference>
<protein>
    <submittedName>
        <fullName evidence="2">GCN5-related N-acetyltransferase</fullName>
    </submittedName>
</protein>
<comment type="caution">
    <text evidence="2">The sequence shown here is derived from an EMBL/GenBank/DDBJ whole genome shotgun (WGS) entry which is preliminary data.</text>
</comment>